<dbReference type="Proteomes" id="UP001139226">
    <property type="component" value="Unassembled WGS sequence"/>
</dbReference>
<sequence length="150" mass="17799">MKDTIIWTENTELKWDDFIYNENKDLTDNIDAHVGISARYRLTDKIIYKSKTAFVASKSYVSDTTNKISLRIANARFDLCEVYRRKLEKKIDSLRAGNVNNITLEYLAKQDSIFFEKFSNEWTRFLEIPKTELMTELNRLENRISQELQK</sequence>
<accession>A0A9X1V8X3</accession>
<keyword evidence="2" id="KW-1185">Reference proteome</keyword>
<reference evidence="1" key="1">
    <citation type="submission" date="2022-03" db="EMBL/GenBank/DDBJ databases">
        <title>Gramella crocea sp. nov., isolated from activated sludge of a seafood processing plant.</title>
        <authorList>
            <person name="Zhang X."/>
        </authorList>
    </citation>
    <scope>NUCLEOTIDE SEQUENCE</scope>
    <source>
        <strain evidence="1">YJ019</strain>
    </source>
</reference>
<gene>
    <name evidence="1" type="ORF">ML462_15475</name>
</gene>
<comment type="caution">
    <text evidence="1">The sequence shown here is derived from an EMBL/GenBank/DDBJ whole genome shotgun (WGS) entry which is preliminary data.</text>
</comment>
<dbReference type="RefSeq" id="WP_240714741.1">
    <property type="nucleotide sequence ID" value="NZ_JAKVTV010000007.1"/>
</dbReference>
<dbReference type="EMBL" id="JAKVTV010000007">
    <property type="protein sequence ID" value="MCH4824573.1"/>
    <property type="molecule type" value="Genomic_DNA"/>
</dbReference>
<proteinExistence type="predicted"/>
<evidence type="ECO:0000313" key="2">
    <source>
        <dbReference type="Proteomes" id="UP001139226"/>
    </source>
</evidence>
<dbReference type="AlphaFoldDB" id="A0A9X1V8X3"/>
<protein>
    <submittedName>
        <fullName evidence="1">Uncharacterized protein</fullName>
    </submittedName>
</protein>
<organism evidence="1 2">
    <name type="scientific">Christiangramia lutea</name>
    <dbReference type="NCBI Taxonomy" id="1607951"/>
    <lineage>
        <taxon>Bacteria</taxon>
        <taxon>Pseudomonadati</taxon>
        <taxon>Bacteroidota</taxon>
        <taxon>Flavobacteriia</taxon>
        <taxon>Flavobacteriales</taxon>
        <taxon>Flavobacteriaceae</taxon>
        <taxon>Christiangramia</taxon>
    </lineage>
</organism>
<name>A0A9X1V8X3_9FLAO</name>
<evidence type="ECO:0000313" key="1">
    <source>
        <dbReference type="EMBL" id="MCH4824573.1"/>
    </source>
</evidence>